<dbReference type="GO" id="GO:0016747">
    <property type="term" value="F:acyltransferase activity, transferring groups other than amino-acyl groups"/>
    <property type="evidence" value="ECO:0007669"/>
    <property type="project" value="InterPro"/>
</dbReference>
<protein>
    <submittedName>
        <fullName evidence="2">N-acetyltransferase family protein</fullName>
    </submittedName>
</protein>
<proteinExistence type="predicted"/>
<dbReference type="Proteomes" id="UP000509535">
    <property type="component" value="Chromosome"/>
</dbReference>
<evidence type="ECO:0000259" key="1">
    <source>
        <dbReference type="PROSITE" id="PS51186"/>
    </source>
</evidence>
<dbReference type="InterPro" id="IPR000182">
    <property type="entry name" value="GNAT_dom"/>
</dbReference>
<gene>
    <name evidence="2" type="ORF">FDP16_06030</name>
</gene>
<dbReference type="AlphaFoldDB" id="A0A7H8V0W7"/>
<dbReference type="PROSITE" id="PS51186">
    <property type="entry name" value="GNAT"/>
    <property type="match status" value="1"/>
</dbReference>
<dbReference type="PANTHER" id="PTHR43072:SF8">
    <property type="entry name" value="ACYLTRANSFERASE FABY-RELATED"/>
    <property type="match status" value="1"/>
</dbReference>
<evidence type="ECO:0000313" key="3">
    <source>
        <dbReference type="Proteomes" id="UP000509535"/>
    </source>
</evidence>
<evidence type="ECO:0000313" key="2">
    <source>
        <dbReference type="EMBL" id="QLB50110.1"/>
    </source>
</evidence>
<dbReference type="CDD" id="cd04301">
    <property type="entry name" value="NAT_SF"/>
    <property type="match status" value="1"/>
</dbReference>
<feature type="domain" description="N-acetyltransferase" evidence="1">
    <location>
        <begin position="39"/>
        <end position="200"/>
    </location>
</feature>
<dbReference type="InterPro" id="IPR016181">
    <property type="entry name" value="Acyl_CoA_acyltransferase"/>
</dbReference>
<sequence>MLQQTAQRLAYFDLDLKGSLRVFFGIIVKIMRMEYGANMNIRLANPSDAATLLAIYAPYVENTAITFEYEVPTIEDFTNRIEKTLEKYPYLVAEEDGLILGYAYASTYYARAAYDWAVELSVYVSQDARGKGVGSKLYDAMEEMLEQMGYMHFLACISLPNEASLALHRKRGYQQVAHFPKIGYKFERWHDIVWLQKSLEKHAGSIKLLKEMEWK</sequence>
<name>A0A7H8V0W7_STRSA</name>
<reference evidence="2 3" key="1">
    <citation type="submission" date="2019-06" db="EMBL/GenBank/DDBJ databases">
        <title>The organization of the Streptococcus sanguinis genomes.</title>
        <authorList>
            <person name="Wang H.Y."/>
            <person name="Chen Y.Y.M."/>
            <person name="Wu C.H."/>
        </authorList>
    </citation>
    <scope>NUCLEOTIDE SEQUENCE [LARGE SCALE GENOMIC DNA]</scope>
    <source>
        <strain evidence="2 3">CGMH058</strain>
    </source>
</reference>
<dbReference type="Gene3D" id="3.40.630.30">
    <property type="match status" value="1"/>
</dbReference>
<dbReference type="PANTHER" id="PTHR43072">
    <property type="entry name" value="N-ACETYLTRANSFERASE"/>
    <property type="match status" value="1"/>
</dbReference>
<organism evidence="2 3">
    <name type="scientific">Streptococcus sanguinis</name>
    <dbReference type="NCBI Taxonomy" id="1305"/>
    <lineage>
        <taxon>Bacteria</taxon>
        <taxon>Bacillati</taxon>
        <taxon>Bacillota</taxon>
        <taxon>Bacilli</taxon>
        <taxon>Lactobacillales</taxon>
        <taxon>Streptococcaceae</taxon>
        <taxon>Streptococcus</taxon>
    </lineage>
</organism>
<keyword evidence="2" id="KW-0808">Transferase</keyword>
<accession>A0A7H8V0W7</accession>
<dbReference type="Pfam" id="PF13420">
    <property type="entry name" value="Acetyltransf_4"/>
    <property type="match status" value="1"/>
</dbReference>
<dbReference type="SUPFAM" id="SSF55729">
    <property type="entry name" value="Acyl-CoA N-acyltransferases (Nat)"/>
    <property type="match status" value="1"/>
</dbReference>
<dbReference type="EMBL" id="CP040798">
    <property type="protein sequence ID" value="QLB50110.1"/>
    <property type="molecule type" value="Genomic_DNA"/>
</dbReference>